<evidence type="ECO:0000256" key="8">
    <source>
        <dbReference type="SAM" id="MobiDB-lite"/>
    </source>
</evidence>
<dbReference type="InterPro" id="IPR036028">
    <property type="entry name" value="SH3-like_dom_sf"/>
</dbReference>
<keyword evidence="1 7" id="KW-0728">SH3 domain</keyword>
<dbReference type="SUPFAM" id="SSF57716">
    <property type="entry name" value="Glucocorticoid receptor-like (DNA-binding domain)"/>
    <property type="match status" value="1"/>
</dbReference>
<feature type="compositionally biased region" description="Low complexity" evidence="8">
    <location>
        <begin position="225"/>
        <end position="248"/>
    </location>
</feature>
<evidence type="ECO:0000259" key="10">
    <source>
        <dbReference type="PROSITE" id="PS50023"/>
    </source>
</evidence>
<dbReference type="InterPro" id="IPR051759">
    <property type="entry name" value="LIM-SH3_domain_protein"/>
</dbReference>
<evidence type="ECO:0000313" key="11">
    <source>
        <dbReference type="Proteomes" id="UP000092443"/>
    </source>
</evidence>
<proteinExistence type="predicted"/>
<evidence type="ECO:0000256" key="1">
    <source>
        <dbReference type="ARBA" id="ARBA00022443"/>
    </source>
</evidence>
<dbReference type="SMART" id="SM00227">
    <property type="entry name" value="NEBU"/>
    <property type="match status" value="2"/>
</dbReference>
<feature type="domain" description="SH3" evidence="9">
    <location>
        <begin position="495"/>
        <end position="556"/>
    </location>
</feature>
<dbReference type="AlphaFoldDB" id="A0A8U0W5Z6"/>
<feature type="compositionally biased region" description="Low complexity" evidence="8">
    <location>
        <begin position="154"/>
        <end position="171"/>
    </location>
</feature>
<dbReference type="SUPFAM" id="SSF50044">
    <property type="entry name" value="SH3-domain"/>
    <property type="match status" value="1"/>
</dbReference>
<dbReference type="KEGG" id="gfs:119632037"/>
<evidence type="ECO:0000313" key="12">
    <source>
        <dbReference type="RefSeq" id="XP_037880641.1"/>
    </source>
</evidence>
<name>A0A8U0W5Z6_9MUSC</name>
<feature type="region of interest" description="Disordered" evidence="8">
    <location>
        <begin position="332"/>
        <end position="387"/>
    </location>
</feature>
<keyword evidence="2 6" id="KW-0479">Metal-binding</keyword>
<evidence type="ECO:0000256" key="6">
    <source>
        <dbReference type="PROSITE-ProRule" id="PRU00125"/>
    </source>
</evidence>
<dbReference type="FunFam" id="2.30.30.40:FF:000007">
    <property type="entry name" value="nebulin isoform X1"/>
    <property type="match status" value="1"/>
</dbReference>
<dbReference type="SMART" id="SM00132">
    <property type="entry name" value="LIM"/>
    <property type="match status" value="1"/>
</dbReference>
<dbReference type="Pfam" id="PF00018">
    <property type="entry name" value="SH3_1"/>
    <property type="match status" value="1"/>
</dbReference>
<protein>
    <submittedName>
        <fullName evidence="12">LIM and SH3 domain protein Lasp isoform X1</fullName>
    </submittedName>
</protein>
<evidence type="ECO:0000259" key="9">
    <source>
        <dbReference type="PROSITE" id="PS50002"/>
    </source>
</evidence>
<keyword evidence="5 6" id="KW-0440">LIM domain</keyword>
<evidence type="ECO:0000256" key="7">
    <source>
        <dbReference type="PROSITE-ProRule" id="PRU00192"/>
    </source>
</evidence>
<dbReference type="InterPro" id="IPR001452">
    <property type="entry name" value="SH3_domain"/>
</dbReference>
<feature type="region of interest" description="Disordered" evidence="8">
    <location>
        <begin position="218"/>
        <end position="263"/>
    </location>
</feature>
<keyword evidence="11" id="KW-1185">Reference proteome</keyword>
<evidence type="ECO:0000256" key="5">
    <source>
        <dbReference type="ARBA" id="ARBA00023038"/>
    </source>
</evidence>
<feature type="compositionally biased region" description="Low complexity" evidence="8">
    <location>
        <begin position="332"/>
        <end position="370"/>
    </location>
</feature>
<dbReference type="PROSITE" id="PS00478">
    <property type="entry name" value="LIM_DOMAIN_1"/>
    <property type="match status" value="1"/>
</dbReference>
<dbReference type="GO" id="GO:0005925">
    <property type="term" value="C:focal adhesion"/>
    <property type="evidence" value="ECO:0007669"/>
    <property type="project" value="TreeGrafter"/>
</dbReference>
<dbReference type="InterPro" id="IPR001781">
    <property type="entry name" value="Znf_LIM"/>
</dbReference>
<accession>A0A8U0W5Z6</accession>
<reference evidence="12" key="1">
    <citation type="submission" date="2025-08" db="UniProtKB">
        <authorList>
            <consortium name="RefSeq"/>
        </authorList>
    </citation>
    <scope>IDENTIFICATION</scope>
    <source>
        <tissue evidence="12">Whole body pupa</tissue>
    </source>
</reference>
<evidence type="ECO:0000256" key="2">
    <source>
        <dbReference type="ARBA" id="ARBA00022723"/>
    </source>
</evidence>
<gene>
    <name evidence="12" type="primary">LOC119632037</name>
</gene>
<dbReference type="PROSITE" id="PS51216">
    <property type="entry name" value="NEBULIN"/>
    <property type="match status" value="2"/>
</dbReference>
<dbReference type="FunFam" id="2.10.110.10:FF:000087">
    <property type="entry name" value="LIM zinc-binding domain-containing Nebulette"/>
    <property type="match status" value="1"/>
</dbReference>
<feature type="region of interest" description="Disordered" evidence="8">
    <location>
        <begin position="149"/>
        <end position="171"/>
    </location>
</feature>
<dbReference type="Gene3D" id="2.30.30.40">
    <property type="entry name" value="SH3 Domains"/>
    <property type="match status" value="1"/>
</dbReference>
<feature type="compositionally biased region" description="Polar residues" evidence="8">
    <location>
        <begin position="375"/>
        <end position="385"/>
    </location>
</feature>
<dbReference type="RefSeq" id="XP_037880641.1">
    <property type="nucleotide sequence ID" value="XM_038024713.1"/>
</dbReference>
<dbReference type="PANTHER" id="PTHR46218">
    <property type="entry name" value="LASP"/>
    <property type="match status" value="1"/>
</dbReference>
<feature type="domain" description="LIM zinc-binding" evidence="10">
    <location>
        <begin position="3"/>
        <end position="63"/>
    </location>
</feature>
<dbReference type="Pfam" id="PF00880">
    <property type="entry name" value="Nebulin"/>
    <property type="match status" value="2"/>
</dbReference>
<dbReference type="GO" id="GO:0051015">
    <property type="term" value="F:actin filament binding"/>
    <property type="evidence" value="ECO:0007669"/>
    <property type="project" value="TreeGrafter"/>
</dbReference>
<dbReference type="GO" id="GO:0005737">
    <property type="term" value="C:cytoplasm"/>
    <property type="evidence" value="ECO:0007669"/>
    <property type="project" value="UniProtKB-ARBA"/>
</dbReference>
<dbReference type="InterPro" id="IPR000900">
    <property type="entry name" value="Nebulin_repeat"/>
</dbReference>
<evidence type="ECO:0000256" key="4">
    <source>
        <dbReference type="ARBA" id="ARBA00022833"/>
    </source>
</evidence>
<dbReference type="PRINTS" id="PR00452">
    <property type="entry name" value="SH3DOMAIN"/>
</dbReference>
<dbReference type="PANTHER" id="PTHR46218:SF4">
    <property type="entry name" value="LIM AND SH3 DOMAIN PROTEIN LASP"/>
    <property type="match status" value="1"/>
</dbReference>
<sequence length="556" mass="61377">MNKTCARCQKIVYPIEELKCLDKTWHKTCFKCTECGMALNMKTYKGFNKMPYCEAHIPKAKATVIADTPELKRIAENTKIQSNVKYHEDFEKAKGKFTQVADDPETLRIKQNTKIISNVAYHGDLEKKAKMEKQRGAAEISDIKANVNQSITHQQQQAQQQSQSAYQQPNNSYNQLRSAILQSAHHPTGGSNIDPALPSSTAATVSSYAYDQYDNSYARPSFQQNNNNNNSNVTNSTTTSSNVAASSTGYQPPEKQSFVVGGSSGSGGGYPINSNNSYSTQQLFASTNYNSYPSSATTLPPSPRSSFGVVGLASNGHNTHHTINGVGAIGMQHLQQQQQQQQQQHQNQNQHQHQHQQQQQQTSVSSSSSVGIVTMNGSGPQSVSAGNIGKIADYDPLTDGPRPLPNTARQSTTLIYSSDNRSNVNNAYPKRIGSVADIDPVNGIYGSLVAEQQAAVQQQQQQQQQKQQYYQQVQQQTSPQAQRSNHNLQQKQSKSSVRVYRALYDYEAQDIDEVSFREGDIIFEVEAIDSGWMTGRVERTGKTGMLPANYVEQAVI</sequence>
<organism evidence="11 12">
    <name type="scientific">Glossina fuscipes</name>
    <dbReference type="NCBI Taxonomy" id="7396"/>
    <lineage>
        <taxon>Eukaryota</taxon>
        <taxon>Metazoa</taxon>
        <taxon>Ecdysozoa</taxon>
        <taxon>Arthropoda</taxon>
        <taxon>Hexapoda</taxon>
        <taxon>Insecta</taxon>
        <taxon>Pterygota</taxon>
        <taxon>Neoptera</taxon>
        <taxon>Endopterygota</taxon>
        <taxon>Diptera</taxon>
        <taxon>Brachycera</taxon>
        <taxon>Muscomorpha</taxon>
        <taxon>Hippoboscoidea</taxon>
        <taxon>Glossinidae</taxon>
        <taxon>Glossina</taxon>
    </lineage>
</organism>
<dbReference type="CDD" id="cd11789">
    <property type="entry name" value="SH3_Nebulin_family_C"/>
    <property type="match status" value="1"/>
</dbReference>
<dbReference type="Proteomes" id="UP000092443">
    <property type="component" value="Unplaced"/>
</dbReference>
<dbReference type="Pfam" id="PF00412">
    <property type="entry name" value="LIM"/>
    <property type="match status" value="1"/>
</dbReference>
<dbReference type="CDD" id="cd09447">
    <property type="entry name" value="LIM_LASP"/>
    <property type="match status" value="1"/>
</dbReference>
<dbReference type="SMART" id="SM00326">
    <property type="entry name" value="SH3"/>
    <property type="match status" value="1"/>
</dbReference>
<dbReference type="GeneID" id="119632037"/>
<keyword evidence="3" id="KW-0677">Repeat</keyword>
<dbReference type="PROSITE" id="PS50023">
    <property type="entry name" value="LIM_DOMAIN_2"/>
    <property type="match status" value="1"/>
</dbReference>
<dbReference type="Gene3D" id="2.10.110.10">
    <property type="entry name" value="Cysteine Rich Protein"/>
    <property type="match status" value="1"/>
</dbReference>
<dbReference type="GO" id="GO:0046872">
    <property type="term" value="F:metal ion binding"/>
    <property type="evidence" value="ECO:0007669"/>
    <property type="project" value="UniProtKB-KW"/>
</dbReference>
<keyword evidence="4 6" id="KW-0862">Zinc</keyword>
<evidence type="ECO:0000256" key="3">
    <source>
        <dbReference type="ARBA" id="ARBA00022737"/>
    </source>
</evidence>
<dbReference type="PROSITE" id="PS50002">
    <property type="entry name" value="SH3"/>
    <property type="match status" value="1"/>
</dbReference>